<dbReference type="InterPro" id="IPR001853">
    <property type="entry name" value="DSBA-like_thioredoxin_dom"/>
</dbReference>
<feature type="domain" description="DSBA-like thioredoxin" evidence="1">
    <location>
        <begin position="5"/>
        <end position="213"/>
    </location>
</feature>
<dbReference type="RefSeq" id="WP_290264471.1">
    <property type="nucleotide sequence ID" value="NZ_JAUFQG010000006.1"/>
</dbReference>
<accession>A0ABV8UZ56</accession>
<dbReference type="Gene3D" id="3.40.30.10">
    <property type="entry name" value="Glutaredoxin"/>
    <property type="match status" value="1"/>
</dbReference>
<evidence type="ECO:0000313" key="3">
    <source>
        <dbReference type="Proteomes" id="UP001595840"/>
    </source>
</evidence>
<evidence type="ECO:0000259" key="1">
    <source>
        <dbReference type="Pfam" id="PF01323"/>
    </source>
</evidence>
<reference evidence="3" key="1">
    <citation type="journal article" date="2019" name="Int. J. Syst. Evol. Microbiol.">
        <title>The Global Catalogue of Microorganisms (GCM) 10K type strain sequencing project: providing services to taxonomists for standard genome sequencing and annotation.</title>
        <authorList>
            <consortium name="The Broad Institute Genomics Platform"/>
            <consortium name="The Broad Institute Genome Sequencing Center for Infectious Disease"/>
            <person name="Wu L."/>
            <person name="Ma J."/>
        </authorList>
    </citation>
    <scope>NUCLEOTIDE SEQUENCE [LARGE SCALE GENOMIC DNA]</scope>
    <source>
        <strain evidence="3">CECT 8570</strain>
    </source>
</reference>
<sequence length="244" mass="26381">MVIDISVWSDIACPWCFVGKQRLAVAVDQLKAEGIEVDIRWRAFELDPRPKEKDGAPYVERLAKKYGRSIAQAQEMLDTMAAAIQTAGGPCDFSRVQIANTFNAHRLIQWAGATDRAGETDGAQHRLTDGLMRGYLGEGLDLSSAQAMVDLVDSLGLDAPRAAGVLSSDDFADAVRQDEQLAQQYGISGVPFFVIGRYGVSGAQESSTLMQAIRDVHREAAEQEANKSRSLVSDAPACDVDGCD</sequence>
<dbReference type="CDD" id="cd03024">
    <property type="entry name" value="DsbA_FrnE"/>
    <property type="match status" value="1"/>
</dbReference>
<dbReference type="Proteomes" id="UP001595840">
    <property type="component" value="Unassembled WGS sequence"/>
</dbReference>
<comment type="caution">
    <text evidence="2">The sequence shown here is derived from an EMBL/GenBank/DDBJ whole genome shotgun (WGS) entry which is preliminary data.</text>
</comment>
<dbReference type="InterPro" id="IPR036249">
    <property type="entry name" value="Thioredoxin-like_sf"/>
</dbReference>
<organism evidence="2 3">
    <name type="scientific">Simiduia curdlanivorans</name>
    <dbReference type="NCBI Taxonomy" id="1492769"/>
    <lineage>
        <taxon>Bacteria</taxon>
        <taxon>Pseudomonadati</taxon>
        <taxon>Pseudomonadota</taxon>
        <taxon>Gammaproteobacteria</taxon>
        <taxon>Cellvibrionales</taxon>
        <taxon>Cellvibrionaceae</taxon>
        <taxon>Simiduia</taxon>
    </lineage>
</organism>
<gene>
    <name evidence="2" type="ORF">ACFOX3_00295</name>
</gene>
<dbReference type="PANTHER" id="PTHR13887">
    <property type="entry name" value="GLUTATHIONE S-TRANSFERASE KAPPA"/>
    <property type="match status" value="1"/>
</dbReference>
<keyword evidence="3" id="KW-1185">Reference proteome</keyword>
<proteinExistence type="predicted"/>
<dbReference type="PANTHER" id="PTHR13887:SF41">
    <property type="entry name" value="THIOREDOXIN SUPERFAMILY PROTEIN"/>
    <property type="match status" value="1"/>
</dbReference>
<protein>
    <submittedName>
        <fullName evidence="2">DsbA family oxidoreductase</fullName>
    </submittedName>
</protein>
<name>A0ABV8UZ56_9GAMM</name>
<dbReference type="Pfam" id="PF01323">
    <property type="entry name" value="DSBA"/>
    <property type="match status" value="1"/>
</dbReference>
<dbReference type="SUPFAM" id="SSF52833">
    <property type="entry name" value="Thioredoxin-like"/>
    <property type="match status" value="1"/>
</dbReference>
<evidence type="ECO:0000313" key="2">
    <source>
        <dbReference type="EMBL" id="MFC4360713.1"/>
    </source>
</evidence>
<dbReference type="EMBL" id="JBHSCX010000001">
    <property type="protein sequence ID" value="MFC4360713.1"/>
    <property type="molecule type" value="Genomic_DNA"/>
</dbReference>